<dbReference type="EMBL" id="CCND01000015">
    <property type="protein sequence ID" value="CDX57441.1"/>
    <property type="molecule type" value="Genomic_DNA"/>
</dbReference>
<gene>
    <name evidence="2" type="ORF">MPL1032_220002</name>
</gene>
<organism evidence="2 3">
    <name type="scientific">Mesorhizobium plurifarium</name>
    <dbReference type="NCBI Taxonomy" id="69974"/>
    <lineage>
        <taxon>Bacteria</taxon>
        <taxon>Pseudomonadati</taxon>
        <taxon>Pseudomonadota</taxon>
        <taxon>Alphaproteobacteria</taxon>
        <taxon>Hyphomicrobiales</taxon>
        <taxon>Phyllobacteriaceae</taxon>
        <taxon>Mesorhizobium</taxon>
    </lineage>
</organism>
<evidence type="ECO:0000313" key="3">
    <source>
        <dbReference type="Proteomes" id="UP000182888"/>
    </source>
</evidence>
<proteinExistence type="predicted"/>
<sequence length="41" mass="4469">MLTWRGPIANAAIAFHEFCESQGEGGKKRQDNHDSDGHSGL</sequence>
<feature type="region of interest" description="Disordered" evidence="1">
    <location>
        <begin position="21"/>
        <end position="41"/>
    </location>
</feature>
<reference evidence="3" key="1">
    <citation type="submission" date="2014-08" db="EMBL/GenBank/DDBJ databases">
        <authorList>
            <person name="Edwards T."/>
        </authorList>
    </citation>
    <scope>NUCLEOTIDE SEQUENCE [LARGE SCALE GENOMIC DNA]</scope>
</reference>
<protein>
    <submittedName>
        <fullName evidence="2">Uncharacterized protein</fullName>
    </submittedName>
</protein>
<accession>A0A0K2VYS0</accession>
<feature type="compositionally biased region" description="Basic and acidic residues" evidence="1">
    <location>
        <begin position="25"/>
        <end position="41"/>
    </location>
</feature>
<dbReference type="AlphaFoldDB" id="A0A0K2VYS0"/>
<evidence type="ECO:0000256" key="1">
    <source>
        <dbReference type="SAM" id="MobiDB-lite"/>
    </source>
</evidence>
<evidence type="ECO:0000313" key="2">
    <source>
        <dbReference type="EMBL" id="CDX57441.1"/>
    </source>
</evidence>
<name>A0A0K2VYS0_MESPL</name>
<dbReference type="Proteomes" id="UP000182888">
    <property type="component" value="Unassembled WGS sequence"/>
</dbReference>